<organism evidence="1 2">
    <name type="scientific">Symbiodinium necroappetens</name>
    <dbReference type="NCBI Taxonomy" id="1628268"/>
    <lineage>
        <taxon>Eukaryota</taxon>
        <taxon>Sar</taxon>
        <taxon>Alveolata</taxon>
        <taxon>Dinophyceae</taxon>
        <taxon>Suessiales</taxon>
        <taxon>Symbiodiniaceae</taxon>
        <taxon>Symbiodinium</taxon>
    </lineage>
</organism>
<evidence type="ECO:0000313" key="2">
    <source>
        <dbReference type="Proteomes" id="UP000601435"/>
    </source>
</evidence>
<gene>
    <name evidence="1" type="primary">mad2l1-1</name>
    <name evidence="1" type="ORF">SNEC2469_LOCUS10425</name>
</gene>
<protein>
    <submittedName>
        <fullName evidence="1">Mad2l1-1 protein</fullName>
    </submittedName>
</protein>
<dbReference type="EMBL" id="CAJNJA010016638">
    <property type="protein sequence ID" value="CAE7384948.1"/>
    <property type="molecule type" value="Genomic_DNA"/>
</dbReference>
<name>A0A812QJI4_9DINO</name>
<reference evidence="1" key="1">
    <citation type="submission" date="2021-02" db="EMBL/GenBank/DDBJ databases">
        <authorList>
            <person name="Dougan E. K."/>
            <person name="Rhodes N."/>
            <person name="Thang M."/>
            <person name="Chan C."/>
        </authorList>
    </citation>
    <scope>NUCLEOTIDE SEQUENCE</scope>
</reference>
<proteinExistence type="predicted"/>
<sequence>MSRCFRQVLTLRAAQFPDAFASQPSVTSEAYSNDPVFKLHGAQKGRVLQKAIWNSLAKSSPSTQLSKACPGSRVDGGRRAPHQAEFDFTRGGRRVECKGASMTWHAARHSWYVQWNRIKFNQAYFDDLFLAFHSPCQVDIILHNGLAGVSSWGSLTPALGHMVSFAAGRAIDNPAKARQQILAKMLRPSHLCKHFATLSSESLAELVAEEFARESSEITLSRYAGIPLADLSACARGLRLQEVALAVDQMLHPCSTFSRDDGSFGANADWLRDDVRVEFKSSRLSWSSREHSWRCQFRCIKFANSSPESRAGPAAFDELWLGLYSPRGLHFLQHGGRLGRSTAGVETELVGHSILVYGARGHECLDTALDSILGKLQRSGCKLLATIAW</sequence>
<dbReference type="OrthoDB" id="429627at2759"/>
<accession>A0A812QJI4</accession>
<keyword evidence="2" id="KW-1185">Reference proteome</keyword>
<dbReference type="AlphaFoldDB" id="A0A812QJI4"/>
<comment type="caution">
    <text evidence="1">The sequence shown here is derived from an EMBL/GenBank/DDBJ whole genome shotgun (WGS) entry which is preliminary data.</text>
</comment>
<evidence type="ECO:0000313" key="1">
    <source>
        <dbReference type="EMBL" id="CAE7384948.1"/>
    </source>
</evidence>
<dbReference type="Proteomes" id="UP000601435">
    <property type="component" value="Unassembled WGS sequence"/>
</dbReference>